<dbReference type="EMBL" id="AM118080">
    <property type="protein sequence ID" value="CAJ41980.1"/>
    <property type="molecule type" value="Genomic_DNA"/>
</dbReference>
<keyword evidence="4 6" id="KW-0472">Membrane</keyword>
<keyword evidence="3 6" id="KW-1133">Transmembrane helix</keyword>
<reference evidence="7" key="1">
    <citation type="journal article" date="2006" name="Fungal Genet. Biol.">
        <title>Mating factor linkage and genome evolution in basidiomycetous pathogens of cereals.</title>
        <authorList>
            <person name="Bakkeren G."/>
            <person name="Jiang G."/>
            <person name="Warren R.L."/>
            <person name="Butterfield Y."/>
            <person name="Shin H."/>
            <person name="Chiu R."/>
            <person name="Linning R."/>
            <person name="Schein J."/>
            <person name="Lee N."/>
            <person name="Hu G."/>
            <person name="Kupfer D.M."/>
            <person name="Tang Y."/>
            <person name="Roe B.A."/>
            <person name="Jones S."/>
            <person name="Marra M."/>
            <person name="Kronstad J.W."/>
        </authorList>
    </citation>
    <scope>NUCLEOTIDE SEQUENCE</scope>
    <source>
        <strain evidence="7">4857-4</strain>
    </source>
</reference>
<evidence type="ECO:0000256" key="2">
    <source>
        <dbReference type="ARBA" id="ARBA00022692"/>
    </source>
</evidence>
<evidence type="ECO:0000256" key="4">
    <source>
        <dbReference type="ARBA" id="ARBA00023136"/>
    </source>
</evidence>
<feature type="region of interest" description="Disordered" evidence="5">
    <location>
        <begin position="82"/>
        <end position="109"/>
    </location>
</feature>
<dbReference type="GO" id="GO:0016020">
    <property type="term" value="C:membrane"/>
    <property type="evidence" value="ECO:0007669"/>
    <property type="project" value="UniProtKB-SubCell"/>
</dbReference>
<feature type="region of interest" description="Disordered" evidence="5">
    <location>
        <begin position="127"/>
        <end position="150"/>
    </location>
</feature>
<feature type="transmembrane region" description="Helical" evidence="6">
    <location>
        <begin position="311"/>
        <end position="330"/>
    </location>
</feature>
<name>Q2A732_USTHO</name>
<dbReference type="PANTHER" id="PTHR38483">
    <property type="entry name" value="CHROMOSOME 1, WHOLE GENOME SHOTGUN SEQUENCE"/>
    <property type="match status" value="1"/>
</dbReference>
<feature type="transmembrane region" description="Helical" evidence="6">
    <location>
        <begin position="251"/>
        <end position="271"/>
    </location>
</feature>
<sequence length="438" mass="47655">MFDRMFDLPAGNRCCSWVQRCTFNNQSHGCSHHPHSPPSLSFTQYRSAVSAFRLKGCRNIDPLCLAKIASFTPAAAVQAAAPSSSPLHHTPSWPQYNDPPPSSFEPSSNLYAGVKTRQRHHIADPIVASGAQSSSVSNGPVRRTAAAAGHTKNVFSVSTERWAKRLIDMASPYPTTNGNGNGSGAGAGAPREVIIGIGTVYDQNAFGSGSYSRVNTDDGSHPTLSRSHYFLSRDEILKGVANRFVHSSAYLWFYAGMALASLLTVVISLTSDCPGTLFYGLELAINLLLIAEVGIRLVAFGKQFWKSTYNIVDLGLVLLCAITLLVIFFHHECSPFRRGPTYPGDDKDAPRGGRSGKGEELLDSILLIGRNVVQALRLVSIVRRSGSNMTSRPTRIEIGNRPYSLDLDLEDEGAMARDRIRIGEEERAPLFDADDDEL</sequence>
<proteinExistence type="predicted"/>
<feature type="transmembrane region" description="Helical" evidence="6">
    <location>
        <begin position="277"/>
        <end position="299"/>
    </location>
</feature>
<evidence type="ECO:0008006" key="8">
    <source>
        <dbReference type="Google" id="ProtNLM"/>
    </source>
</evidence>
<protein>
    <recommendedName>
        <fullName evidence="8">Ion transport domain-containing protein</fullName>
    </recommendedName>
</protein>
<comment type="subcellular location">
    <subcellularLocation>
        <location evidence="1">Membrane</location>
        <topology evidence="1">Multi-pass membrane protein</topology>
    </subcellularLocation>
</comment>
<dbReference type="Gene3D" id="1.20.120.350">
    <property type="entry name" value="Voltage-gated potassium channels. Chain C"/>
    <property type="match status" value="1"/>
</dbReference>
<accession>Q2A732</accession>
<dbReference type="AlphaFoldDB" id="Q2A732"/>
<keyword evidence="2 6" id="KW-0812">Transmembrane</keyword>
<evidence type="ECO:0000256" key="5">
    <source>
        <dbReference type="SAM" id="MobiDB-lite"/>
    </source>
</evidence>
<evidence type="ECO:0000256" key="1">
    <source>
        <dbReference type="ARBA" id="ARBA00004141"/>
    </source>
</evidence>
<dbReference type="InterPro" id="IPR027359">
    <property type="entry name" value="Volt_channel_dom_sf"/>
</dbReference>
<dbReference type="PANTHER" id="PTHR38483:SF1">
    <property type="entry name" value="ION TRANSPORT DOMAIN-CONTAINING PROTEIN"/>
    <property type="match status" value="1"/>
</dbReference>
<organism evidence="7">
    <name type="scientific">Ustilago hordei</name>
    <name type="common">Barley covered smut fungus</name>
    <dbReference type="NCBI Taxonomy" id="120017"/>
    <lineage>
        <taxon>Eukaryota</taxon>
        <taxon>Fungi</taxon>
        <taxon>Dikarya</taxon>
        <taxon>Basidiomycota</taxon>
        <taxon>Ustilaginomycotina</taxon>
        <taxon>Ustilaginomycetes</taxon>
        <taxon>Ustilaginales</taxon>
        <taxon>Ustilaginaceae</taxon>
        <taxon>Ustilago</taxon>
    </lineage>
</organism>
<evidence type="ECO:0000313" key="7">
    <source>
        <dbReference type="EMBL" id="CAJ41980.1"/>
    </source>
</evidence>
<evidence type="ECO:0000256" key="3">
    <source>
        <dbReference type="ARBA" id="ARBA00022989"/>
    </source>
</evidence>
<gene>
    <name evidence="7" type="ORF">UHO_0318</name>
</gene>
<evidence type="ECO:0000256" key="6">
    <source>
        <dbReference type="SAM" id="Phobius"/>
    </source>
</evidence>